<keyword evidence="4" id="KW-1185">Reference proteome</keyword>
<feature type="compositionally biased region" description="Acidic residues" evidence="1">
    <location>
        <begin position="27"/>
        <end position="49"/>
    </location>
</feature>
<gene>
    <name evidence="3" type="ORF">Q5P01_018918</name>
</gene>
<comment type="caution">
    <text evidence="3">The sequence shown here is derived from an EMBL/GenBank/DDBJ whole genome shotgun (WGS) entry which is preliminary data.</text>
</comment>
<evidence type="ECO:0000256" key="1">
    <source>
        <dbReference type="SAM" id="MobiDB-lite"/>
    </source>
</evidence>
<name>A0AA88M6Q9_CHASR</name>
<feature type="compositionally biased region" description="Low complexity" evidence="1">
    <location>
        <begin position="88"/>
        <end position="118"/>
    </location>
</feature>
<feature type="region of interest" description="Disordered" evidence="1">
    <location>
        <begin position="24"/>
        <end position="74"/>
    </location>
</feature>
<dbReference type="EMBL" id="JAUPFM010000014">
    <property type="protein sequence ID" value="KAK2830987.1"/>
    <property type="molecule type" value="Genomic_DNA"/>
</dbReference>
<dbReference type="Proteomes" id="UP001187415">
    <property type="component" value="Unassembled WGS sequence"/>
</dbReference>
<keyword evidence="2" id="KW-0732">Signal</keyword>
<reference evidence="3" key="1">
    <citation type="submission" date="2023-07" db="EMBL/GenBank/DDBJ databases">
        <title>Chromosome-level Genome Assembly of Striped Snakehead (Channa striata).</title>
        <authorList>
            <person name="Liu H."/>
        </authorList>
    </citation>
    <scope>NUCLEOTIDE SEQUENCE</scope>
    <source>
        <strain evidence="3">Gz</strain>
        <tissue evidence="3">Muscle</tissue>
    </source>
</reference>
<accession>A0AA88M6Q9</accession>
<dbReference type="AlphaFoldDB" id="A0AA88M6Q9"/>
<sequence>MLPPNLLILSMVIFLAMTVSMAPVEEKEQEEIEATEEGELSEEEEDDDDSHNQDKIEGLLGRQQTTTAAASEGSVVTAGVSSNIQDLSSPGAQSAGGQSHERAAGSSVAGAPSSSAASQPTGFPGSAKAEPFSVSAVQTQPADVLGLYGSGSTHLENTGTIDPSSHDFLPGLLGGGNRFGPDVHINVPGNGRQTHLAQTNAVTDRAIFFTDFTASGVELGHDVTGKTYHFISYTYDSPVETCCLSSDHIVESPIVLHTDPVNAFTGTPGVYSHTELTTVPTDLRGTETISDATRNPAVYSHPAMTDYTQVAGPVTEQFNTSGQGPEGAENVELEDTC</sequence>
<feature type="region of interest" description="Disordered" evidence="1">
    <location>
        <begin position="86"/>
        <end position="128"/>
    </location>
</feature>
<feature type="chain" id="PRO_5041634611" evidence="2">
    <location>
        <begin position="22"/>
        <end position="337"/>
    </location>
</feature>
<evidence type="ECO:0000313" key="3">
    <source>
        <dbReference type="EMBL" id="KAK2830987.1"/>
    </source>
</evidence>
<feature type="region of interest" description="Disordered" evidence="1">
    <location>
        <begin position="316"/>
        <end position="337"/>
    </location>
</feature>
<protein>
    <submittedName>
        <fullName evidence="3">Uncharacterized protein</fullName>
    </submittedName>
</protein>
<evidence type="ECO:0000256" key="2">
    <source>
        <dbReference type="SAM" id="SignalP"/>
    </source>
</evidence>
<organism evidence="3 4">
    <name type="scientific">Channa striata</name>
    <name type="common">Snakehead murrel</name>
    <name type="synonym">Ophicephalus striatus</name>
    <dbReference type="NCBI Taxonomy" id="64152"/>
    <lineage>
        <taxon>Eukaryota</taxon>
        <taxon>Metazoa</taxon>
        <taxon>Chordata</taxon>
        <taxon>Craniata</taxon>
        <taxon>Vertebrata</taxon>
        <taxon>Euteleostomi</taxon>
        <taxon>Actinopterygii</taxon>
        <taxon>Neopterygii</taxon>
        <taxon>Teleostei</taxon>
        <taxon>Neoteleostei</taxon>
        <taxon>Acanthomorphata</taxon>
        <taxon>Anabantaria</taxon>
        <taxon>Anabantiformes</taxon>
        <taxon>Channoidei</taxon>
        <taxon>Channidae</taxon>
        <taxon>Channa</taxon>
    </lineage>
</organism>
<evidence type="ECO:0000313" key="4">
    <source>
        <dbReference type="Proteomes" id="UP001187415"/>
    </source>
</evidence>
<proteinExistence type="predicted"/>
<feature type="signal peptide" evidence="2">
    <location>
        <begin position="1"/>
        <end position="21"/>
    </location>
</feature>